<dbReference type="InterPro" id="IPR021858">
    <property type="entry name" value="Fun_TF"/>
</dbReference>
<dbReference type="Proteomes" id="UP000253845">
    <property type="component" value="Unassembled WGS sequence"/>
</dbReference>
<organism evidence="1 2">
    <name type="scientific">Aspergillus niger ATCC 13496</name>
    <dbReference type="NCBI Taxonomy" id="1353008"/>
    <lineage>
        <taxon>Eukaryota</taxon>
        <taxon>Fungi</taxon>
        <taxon>Dikarya</taxon>
        <taxon>Ascomycota</taxon>
        <taxon>Pezizomycotina</taxon>
        <taxon>Eurotiomycetes</taxon>
        <taxon>Eurotiomycetidae</taxon>
        <taxon>Eurotiales</taxon>
        <taxon>Aspergillaceae</taxon>
        <taxon>Aspergillus</taxon>
        <taxon>Aspergillus subgen. Circumdati</taxon>
    </lineage>
</organism>
<dbReference type="EMBL" id="KZ851902">
    <property type="protein sequence ID" value="RDH24449.1"/>
    <property type="molecule type" value="Genomic_DNA"/>
</dbReference>
<reference evidence="1 2" key="1">
    <citation type="submission" date="2018-07" db="EMBL/GenBank/DDBJ databases">
        <title>Section-level genome sequencing of Aspergillus section Nigri to investigate inter- and intra-species variation.</title>
        <authorList>
            <consortium name="DOE Joint Genome Institute"/>
            <person name="Vesth T.C."/>
            <person name="Nybo J.L."/>
            <person name="Theobald S."/>
            <person name="Frisvad J.C."/>
            <person name="Larsen T.O."/>
            <person name="Nielsen K.F."/>
            <person name="Hoof J.B."/>
            <person name="Brandl J."/>
            <person name="Salamov A."/>
            <person name="Riley R."/>
            <person name="Gladden J.M."/>
            <person name="Phatale P."/>
            <person name="Nielsen M.T."/>
            <person name="Lyhne E.K."/>
            <person name="Kogle M.E."/>
            <person name="Strasser K."/>
            <person name="McDonnell E."/>
            <person name="Barry K."/>
            <person name="Clum A."/>
            <person name="Chen C."/>
            <person name="Nolan M."/>
            <person name="Sandor L."/>
            <person name="Kuo A."/>
            <person name="Lipzen A."/>
            <person name="Hainaut M."/>
            <person name="Drula E."/>
            <person name="Tsang A."/>
            <person name="Magnuson J.K."/>
            <person name="Henrissat B."/>
            <person name="Wiebenga A."/>
            <person name="Simmons B.A."/>
            <person name="Makela M.R."/>
            <person name="De vries R.P."/>
            <person name="Grigoriev I.V."/>
            <person name="Mortensen U.H."/>
            <person name="Baker S.E."/>
            <person name="Andersen M.R."/>
        </authorList>
    </citation>
    <scope>NUCLEOTIDE SEQUENCE [LARGE SCALE GENOMIC DNA]</scope>
    <source>
        <strain evidence="1 2">ATCC 13496</strain>
    </source>
</reference>
<dbReference type="InterPro" id="IPR053157">
    <property type="entry name" value="Sterol_Uptake_Regulator"/>
</dbReference>
<sequence>MLDLVGNKKVLINGHQLYYTSERLNPRHNPTSPSSLTSIQTDQLLQPKSSNFSLPASLPVIGHGDHHSHEPEICTLKPSDLTLLSRWCASTYRSLTPDGKNGQIWRSTIVREAMSNPPLLDSILAVAALDIAYNCGGDSAQRDQHDHQQIQCLAVLHWDQARAGLEKQINRDRSERCRKESNFMMAMCNILIILAFGHIRMPPFSSGSALVDLCHIFRQLRGSPEVLLRLIDEVKPSEELAFLVRQETGPTMPNTSTLAIHALRKLHNDDSKGRNYPQTREIYNKAIDRLASCLRYIAWGSHPGLVGISWLLEVPAVFVDLVLDHQPMALTIMAHYCVVLYHLRSHWWMGAFGIKVLEEIRQLLGSDRLENIQWAIDGISTDGTAHFD</sequence>
<dbReference type="VEuPathDB" id="FungiDB:M747DRAFT_302157"/>
<protein>
    <recommendedName>
        <fullName evidence="3">Zn(II)2Cys6 transcription factor</fullName>
    </recommendedName>
</protein>
<dbReference type="PANTHER" id="PTHR47784">
    <property type="entry name" value="STEROL UPTAKE CONTROL PROTEIN 2"/>
    <property type="match status" value="1"/>
</dbReference>
<name>A0A370CBD2_ASPNG</name>
<evidence type="ECO:0008006" key="3">
    <source>
        <dbReference type="Google" id="ProtNLM"/>
    </source>
</evidence>
<dbReference type="PANTHER" id="PTHR47784:SF5">
    <property type="entry name" value="STEROL UPTAKE CONTROL PROTEIN 2"/>
    <property type="match status" value="1"/>
</dbReference>
<dbReference type="GO" id="GO:0001228">
    <property type="term" value="F:DNA-binding transcription activator activity, RNA polymerase II-specific"/>
    <property type="evidence" value="ECO:0007669"/>
    <property type="project" value="TreeGrafter"/>
</dbReference>
<evidence type="ECO:0000313" key="1">
    <source>
        <dbReference type="EMBL" id="RDH24449.1"/>
    </source>
</evidence>
<evidence type="ECO:0000313" key="2">
    <source>
        <dbReference type="Proteomes" id="UP000253845"/>
    </source>
</evidence>
<proteinExistence type="predicted"/>
<dbReference type="AlphaFoldDB" id="A0A370CBD2"/>
<dbReference type="Pfam" id="PF11951">
    <property type="entry name" value="Fungal_trans_2"/>
    <property type="match status" value="1"/>
</dbReference>
<accession>A0A370CBD2</accession>
<gene>
    <name evidence="1" type="ORF">M747DRAFT_302157</name>
</gene>